<dbReference type="InterPro" id="IPR035940">
    <property type="entry name" value="CAP_sf"/>
</dbReference>
<evidence type="ECO:0000256" key="1">
    <source>
        <dbReference type="ARBA" id="ARBA00004613"/>
    </source>
</evidence>
<keyword evidence="5" id="KW-0677">Repeat</keyword>
<dbReference type="SUPFAM" id="SSF55797">
    <property type="entry name" value="PR-1-like"/>
    <property type="match status" value="1"/>
</dbReference>
<comment type="subcellular location">
    <subcellularLocation>
        <location evidence="1">Secreted</location>
    </subcellularLocation>
</comment>
<gene>
    <name evidence="11" type="primary">LOC110989038</name>
</gene>
<evidence type="ECO:0000256" key="3">
    <source>
        <dbReference type="ARBA" id="ARBA00022536"/>
    </source>
</evidence>
<dbReference type="InterPro" id="IPR009030">
    <property type="entry name" value="Growth_fac_rcpt_cys_sf"/>
</dbReference>
<dbReference type="PROSITE" id="PS01186">
    <property type="entry name" value="EGF_2"/>
    <property type="match status" value="1"/>
</dbReference>
<evidence type="ECO:0000256" key="7">
    <source>
        <dbReference type="ARBA" id="ARBA00023180"/>
    </source>
</evidence>
<dbReference type="OMA" id="NDAEDEC"/>
<dbReference type="InterPro" id="IPR018097">
    <property type="entry name" value="EGF_Ca-bd_CS"/>
</dbReference>
<dbReference type="Pfam" id="PF00188">
    <property type="entry name" value="CAP"/>
    <property type="match status" value="1"/>
</dbReference>
<proteinExistence type="predicted"/>
<feature type="domain" description="EGF-like" evidence="9">
    <location>
        <begin position="401"/>
        <end position="441"/>
    </location>
</feature>
<dbReference type="OrthoDB" id="337038at2759"/>
<feature type="disulfide bond" evidence="8">
    <location>
        <begin position="315"/>
        <end position="325"/>
    </location>
</feature>
<dbReference type="SMART" id="SM00198">
    <property type="entry name" value="SCP"/>
    <property type="match status" value="1"/>
</dbReference>
<dbReference type="PANTHER" id="PTHR47333">
    <property type="entry name" value="VON WILLEBRAND FACTOR C AND EGF DOMAIN-CONTAINING PROTEIN"/>
    <property type="match status" value="1"/>
</dbReference>
<keyword evidence="4" id="KW-0732">Signal</keyword>
<evidence type="ECO:0000256" key="6">
    <source>
        <dbReference type="ARBA" id="ARBA00023157"/>
    </source>
</evidence>
<keyword evidence="7" id="KW-0325">Glycoprotein</keyword>
<dbReference type="InterPro" id="IPR052080">
    <property type="entry name" value="vWF_C/EGF_Fibrillin"/>
</dbReference>
<evidence type="ECO:0000259" key="9">
    <source>
        <dbReference type="PROSITE" id="PS50026"/>
    </source>
</evidence>
<dbReference type="GO" id="GO:0005509">
    <property type="term" value="F:calcium ion binding"/>
    <property type="evidence" value="ECO:0007669"/>
    <property type="project" value="InterPro"/>
</dbReference>
<accession>A0A8B7ZUN6</accession>
<dbReference type="GeneID" id="110989038"/>
<dbReference type="RefSeq" id="XP_022108807.1">
    <property type="nucleotide sequence ID" value="XM_022253115.1"/>
</dbReference>
<dbReference type="SMART" id="SM00179">
    <property type="entry name" value="EGF_CA"/>
    <property type="match status" value="2"/>
</dbReference>
<dbReference type="InterPro" id="IPR000742">
    <property type="entry name" value="EGF"/>
</dbReference>
<comment type="caution">
    <text evidence="8">Lacks conserved residue(s) required for the propagation of feature annotation.</text>
</comment>
<keyword evidence="2" id="KW-0964">Secreted</keyword>
<protein>
    <submittedName>
        <fullName evidence="11">Multiple epidermal growth factor-like domains protein 6</fullName>
    </submittedName>
</protein>
<dbReference type="Gene3D" id="2.10.25.10">
    <property type="entry name" value="Laminin"/>
    <property type="match status" value="2"/>
</dbReference>
<dbReference type="PANTHER" id="PTHR47333:SF4">
    <property type="entry name" value="EGF-LIKE DOMAIN-CONTAINING PROTEIN"/>
    <property type="match status" value="1"/>
</dbReference>
<dbReference type="InterPro" id="IPR001881">
    <property type="entry name" value="EGF-like_Ca-bd_dom"/>
</dbReference>
<feature type="domain" description="EGF-like" evidence="9">
    <location>
        <begin position="311"/>
        <end position="350"/>
    </location>
</feature>
<dbReference type="PROSITE" id="PS01187">
    <property type="entry name" value="EGF_CA"/>
    <property type="match status" value="2"/>
</dbReference>
<evidence type="ECO:0000256" key="2">
    <source>
        <dbReference type="ARBA" id="ARBA00022525"/>
    </source>
</evidence>
<dbReference type="InterPro" id="IPR000152">
    <property type="entry name" value="EGF-type_Asp/Asn_hydroxyl_site"/>
</dbReference>
<reference evidence="11" key="1">
    <citation type="submission" date="2025-08" db="UniProtKB">
        <authorList>
            <consortium name="RefSeq"/>
        </authorList>
    </citation>
    <scope>IDENTIFICATION</scope>
</reference>
<name>A0A8B7ZUN6_ACAPL</name>
<dbReference type="SMART" id="SM00181">
    <property type="entry name" value="EGF"/>
    <property type="match status" value="6"/>
</dbReference>
<evidence type="ECO:0000256" key="5">
    <source>
        <dbReference type="ARBA" id="ARBA00022737"/>
    </source>
</evidence>
<dbReference type="SUPFAM" id="SSF57184">
    <property type="entry name" value="Growth factor receptor domain"/>
    <property type="match status" value="1"/>
</dbReference>
<evidence type="ECO:0000313" key="11">
    <source>
        <dbReference type="RefSeq" id="XP_022108807.1"/>
    </source>
</evidence>
<dbReference type="AlphaFoldDB" id="A0A8B7ZUN6"/>
<dbReference type="Pfam" id="PF07645">
    <property type="entry name" value="EGF_CA"/>
    <property type="match status" value="2"/>
</dbReference>
<dbReference type="PROSITE" id="PS00022">
    <property type="entry name" value="EGF_1"/>
    <property type="match status" value="1"/>
</dbReference>
<dbReference type="KEGG" id="aplc:110989038"/>
<dbReference type="Proteomes" id="UP000694845">
    <property type="component" value="Unplaced"/>
</dbReference>
<dbReference type="Gene3D" id="3.40.33.10">
    <property type="entry name" value="CAP"/>
    <property type="match status" value="1"/>
</dbReference>
<dbReference type="InterPro" id="IPR049883">
    <property type="entry name" value="NOTCH1_EGF-like"/>
</dbReference>
<evidence type="ECO:0000313" key="10">
    <source>
        <dbReference type="Proteomes" id="UP000694845"/>
    </source>
</evidence>
<dbReference type="PROSITE" id="PS50026">
    <property type="entry name" value="EGF_3"/>
    <property type="match status" value="2"/>
</dbReference>
<sequence length="584" mass="64982">MCLWFLRKVILFLLYGSIHLFAFDLSNVKFSTLDEAQPTESSAYGPVALGELGKAMLLDVLNTGRSNVDPPAVDMNKVVWSTEQADQASTALESCIYEISLPTSTSWIQLTSFSESDGLLNKTLEEWYTFGDYYDYHQKSCLRPDLPIICQIYKLLTWSTMTSVGCAQHFCEYLWNSFTGVMFYDKLYWKCNFENIGDFTDASLNPYATGTVNESCTQCESGSGWCDNRLCSSECDMQTASCSCALDPLCNGNGTLNETTCKCNCSYSWIGNSCEQCGATCEDNQDLNSELCQCSCSIGYQVNETSRNCTDVDECRSLHECEHNCTNTLGSYYCTCTSGYFLNDDGYTCASSEELFRLLQAPHTTDVDECEKEIDSCEHNCTNTVGGYRCNCMNNYLLMDDGRSCRYDACNMSSTCNSTGLLDVHTCDCHCASGYKGDICEEKCSVNESKCWQGYERPPLALDADYCPRYCFECACDLSGSKCENNGTFSKVPGYELQYGMCRCYCPFPWSGLACEECNLSCYNGGTLDPAICSCTCPVGYRPPDCSAPCVDVSRWCSRRMAPLCDRVPVIRKNCPVMCGSCTQ</sequence>
<keyword evidence="6 8" id="KW-1015">Disulfide bond</keyword>
<evidence type="ECO:0000256" key="8">
    <source>
        <dbReference type="PROSITE-ProRule" id="PRU00076"/>
    </source>
</evidence>
<keyword evidence="10" id="KW-1185">Reference proteome</keyword>
<dbReference type="PROSITE" id="PS00010">
    <property type="entry name" value="ASX_HYDROXYL"/>
    <property type="match status" value="1"/>
</dbReference>
<feature type="disulfide bond" evidence="8">
    <location>
        <begin position="410"/>
        <end position="427"/>
    </location>
</feature>
<dbReference type="InterPro" id="IPR014044">
    <property type="entry name" value="CAP_dom"/>
</dbReference>
<organism evidence="10 11">
    <name type="scientific">Acanthaster planci</name>
    <name type="common">Crown-of-thorns starfish</name>
    <dbReference type="NCBI Taxonomy" id="133434"/>
    <lineage>
        <taxon>Eukaryota</taxon>
        <taxon>Metazoa</taxon>
        <taxon>Echinodermata</taxon>
        <taxon>Eleutherozoa</taxon>
        <taxon>Asterozoa</taxon>
        <taxon>Asteroidea</taxon>
        <taxon>Valvatacea</taxon>
        <taxon>Valvatida</taxon>
        <taxon>Acanthasteridae</taxon>
        <taxon>Acanthaster</taxon>
    </lineage>
</organism>
<keyword evidence="3 8" id="KW-0245">EGF-like domain</keyword>
<dbReference type="GO" id="GO:0005576">
    <property type="term" value="C:extracellular region"/>
    <property type="evidence" value="ECO:0007669"/>
    <property type="project" value="UniProtKB-SubCell"/>
</dbReference>
<evidence type="ECO:0000256" key="4">
    <source>
        <dbReference type="ARBA" id="ARBA00022729"/>
    </source>
</evidence>